<feature type="transmembrane region" description="Helical" evidence="6">
    <location>
        <begin position="145"/>
        <end position="165"/>
    </location>
</feature>
<dbReference type="EMBL" id="LYOS01000002">
    <property type="protein sequence ID" value="OFV67956.1"/>
    <property type="molecule type" value="Genomic_DNA"/>
</dbReference>
<evidence type="ECO:0000256" key="5">
    <source>
        <dbReference type="ARBA" id="ARBA00023136"/>
    </source>
</evidence>
<proteinExistence type="inferred from homology"/>
<name>A0A1F2PBE1_9EURY</name>
<dbReference type="AlphaFoldDB" id="A0A1F2PBE1"/>
<evidence type="ECO:0000256" key="3">
    <source>
        <dbReference type="ARBA" id="ARBA00022692"/>
    </source>
</evidence>
<feature type="transmembrane region" description="Helical" evidence="6">
    <location>
        <begin position="65"/>
        <end position="86"/>
    </location>
</feature>
<feature type="transmembrane region" description="Helical" evidence="6">
    <location>
        <begin position="256"/>
        <end position="279"/>
    </location>
</feature>
<accession>A0A1F2PBE1</accession>
<sequence length="345" mass="37794">MQEKSNHDRIFYIICGIVLLLAFLLLLRAVSPLFDGIILGVVFAYVARPIKRKLTVLGEVLSSAIATLCIIIPIVLIVILGISEAIRQLIWLSSKQEEILSKTLGLLGSDLVPADITNMIHQRLPEILDYVTPILHSIISIETTINMGILLLNVFVLIVVAYYLLADGSKIVTAILKLVPLGKEDVALQYIREVDDIIAGIYVGNFFVALLIGLLSVPFLFAFKVPMVALIASLVFLAALVPLLAKWMIWVPISIYLFYTSGIYPAIAFFILVLIFIDVAPEFFIRPKLIGLTSKIHPLLLLLAFIGGGITGGIAGFFGAPVLVGILVGSYNVYTMSEKEEETEV</sequence>
<evidence type="ECO:0000313" key="7">
    <source>
        <dbReference type="EMBL" id="OFV67956.1"/>
    </source>
</evidence>
<evidence type="ECO:0000256" key="6">
    <source>
        <dbReference type="SAM" id="Phobius"/>
    </source>
</evidence>
<evidence type="ECO:0000256" key="2">
    <source>
        <dbReference type="ARBA" id="ARBA00009773"/>
    </source>
</evidence>
<dbReference type="PANTHER" id="PTHR21716">
    <property type="entry name" value="TRANSMEMBRANE PROTEIN"/>
    <property type="match status" value="1"/>
</dbReference>
<comment type="similarity">
    <text evidence="2">Belongs to the autoinducer-2 exporter (AI-2E) (TC 2.A.86) family.</text>
</comment>
<dbReference type="GO" id="GO:0016020">
    <property type="term" value="C:membrane"/>
    <property type="evidence" value="ECO:0007669"/>
    <property type="project" value="UniProtKB-SubCell"/>
</dbReference>
<dbReference type="PANTHER" id="PTHR21716:SF4">
    <property type="entry name" value="TRANSMEMBRANE PROTEIN 245"/>
    <property type="match status" value="1"/>
</dbReference>
<dbReference type="STRING" id="1838285.SCAL_000596"/>
<reference evidence="7" key="1">
    <citation type="submission" date="2016-05" db="EMBL/GenBank/DDBJ databases">
        <title>Microbial consortia oxidize butane by reversing methanogenesis.</title>
        <authorList>
            <person name="Laso-Perez R."/>
            <person name="Richter M."/>
            <person name="Wegener G."/>
            <person name="Musat F."/>
        </authorList>
    </citation>
    <scope>NUCLEOTIDE SEQUENCE [LARGE SCALE GENOMIC DNA]</scope>
    <source>
        <strain evidence="7">BOX2</strain>
    </source>
</reference>
<comment type="caution">
    <text evidence="7">The sequence shown here is derived from an EMBL/GenBank/DDBJ whole genome shotgun (WGS) entry which is preliminary data.</text>
</comment>
<keyword evidence="3 6" id="KW-0812">Transmembrane</keyword>
<organism evidence="7 8">
    <name type="scientific">Candidatus Syntropharchaeum caldarium</name>
    <dbReference type="NCBI Taxonomy" id="1838285"/>
    <lineage>
        <taxon>Archaea</taxon>
        <taxon>Methanobacteriati</taxon>
        <taxon>Methanobacteriota</taxon>
        <taxon>Stenosarchaea group</taxon>
        <taxon>Methanomicrobia</taxon>
        <taxon>Methanosarcinales</taxon>
        <taxon>ANME-2 cluster</taxon>
        <taxon>Candidatus Syntropharchaeum</taxon>
    </lineage>
</organism>
<dbReference type="Pfam" id="PF01594">
    <property type="entry name" value="AI-2E_transport"/>
    <property type="match status" value="1"/>
</dbReference>
<feature type="transmembrane region" description="Helical" evidence="6">
    <location>
        <begin position="299"/>
        <end position="328"/>
    </location>
</feature>
<keyword evidence="4 6" id="KW-1133">Transmembrane helix</keyword>
<feature type="transmembrane region" description="Helical" evidence="6">
    <location>
        <begin position="228"/>
        <end position="250"/>
    </location>
</feature>
<dbReference type="Proteomes" id="UP000186940">
    <property type="component" value="Unassembled WGS sequence"/>
</dbReference>
<evidence type="ECO:0000313" key="8">
    <source>
        <dbReference type="Proteomes" id="UP000186940"/>
    </source>
</evidence>
<gene>
    <name evidence="7" type="ORF">SCAL_000596</name>
</gene>
<feature type="transmembrane region" description="Helical" evidence="6">
    <location>
        <begin position="197"/>
        <end position="221"/>
    </location>
</feature>
<comment type="subcellular location">
    <subcellularLocation>
        <location evidence="1">Membrane</location>
        <topology evidence="1">Multi-pass membrane protein</topology>
    </subcellularLocation>
</comment>
<protein>
    <submittedName>
        <fullName evidence="7">Protein belonging to Uncharacterized protein family UPF0118</fullName>
    </submittedName>
</protein>
<evidence type="ECO:0000256" key="4">
    <source>
        <dbReference type="ARBA" id="ARBA00022989"/>
    </source>
</evidence>
<evidence type="ECO:0000256" key="1">
    <source>
        <dbReference type="ARBA" id="ARBA00004141"/>
    </source>
</evidence>
<keyword evidence="5 6" id="KW-0472">Membrane</keyword>
<keyword evidence="8" id="KW-1185">Reference proteome</keyword>
<feature type="transmembrane region" description="Helical" evidence="6">
    <location>
        <begin position="12"/>
        <end position="45"/>
    </location>
</feature>
<dbReference type="InterPro" id="IPR002549">
    <property type="entry name" value="AI-2E-like"/>
</dbReference>